<protein>
    <submittedName>
        <fullName evidence="1">Uncharacterized protein</fullName>
    </submittedName>
</protein>
<dbReference type="AlphaFoldDB" id="A0A2K0TG25"/>
<comment type="caution">
    <text evidence="1">The sequence shown here is derived from an EMBL/GenBank/DDBJ whole genome shotgun (WGS) entry which is preliminary data.</text>
</comment>
<accession>A0A2K0TG25</accession>
<evidence type="ECO:0000313" key="1">
    <source>
        <dbReference type="EMBL" id="PNP44483.1"/>
    </source>
</evidence>
<organism evidence="1 2">
    <name type="scientific">Trichoderma harzianum</name>
    <name type="common">Hypocrea lixii</name>
    <dbReference type="NCBI Taxonomy" id="5544"/>
    <lineage>
        <taxon>Eukaryota</taxon>
        <taxon>Fungi</taxon>
        <taxon>Dikarya</taxon>
        <taxon>Ascomycota</taxon>
        <taxon>Pezizomycotina</taxon>
        <taxon>Sordariomycetes</taxon>
        <taxon>Hypocreomycetidae</taxon>
        <taxon>Hypocreales</taxon>
        <taxon>Hypocreaceae</taxon>
        <taxon>Trichoderma</taxon>
    </lineage>
</organism>
<gene>
    <name evidence="1" type="ORF">THARTR1_11021</name>
</gene>
<dbReference type="Proteomes" id="UP000236290">
    <property type="component" value="Unassembled WGS sequence"/>
</dbReference>
<reference evidence="1 2" key="1">
    <citation type="submission" date="2017-02" db="EMBL/GenBank/DDBJ databases">
        <title>Genomes of Trichoderma spp. with biocontrol activity.</title>
        <authorList>
            <person name="Gardiner D."/>
            <person name="Kazan K."/>
            <person name="Vos C."/>
            <person name="Harvey P."/>
        </authorList>
    </citation>
    <scope>NUCLEOTIDE SEQUENCE [LARGE SCALE GENOMIC DNA]</scope>
    <source>
        <strain evidence="1 2">Tr1</strain>
    </source>
</reference>
<evidence type="ECO:0000313" key="2">
    <source>
        <dbReference type="Proteomes" id="UP000236290"/>
    </source>
</evidence>
<sequence length="99" mass="10761">MPLAISSQPTAVLLHLNSFSFFILGLPEVEEDGSAMPLAIPSQPAVLLHLNLFFHTPALLANVSLFTTESLLPLANVSLLTTESLLPPNHNKMHTNRHV</sequence>
<name>A0A2K0TG25_TRIHA</name>
<proteinExistence type="predicted"/>
<dbReference type="EMBL" id="MTYI01000319">
    <property type="protein sequence ID" value="PNP44483.1"/>
    <property type="molecule type" value="Genomic_DNA"/>
</dbReference>